<protein>
    <submittedName>
        <fullName evidence="2">Branched-subunit amino acid transport protein</fullName>
    </submittedName>
</protein>
<dbReference type="OrthoDB" id="6119856at2"/>
<keyword evidence="3" id="KW-1185">Reference proteome</keyword>
<dbReference type="AlphaFoldDB" id="A0A2T5K7L0"/>
<evidence type="ECO:0000313" key="3">
    <source>
        <dbReference type="Proteomes" id="UP000244060"/>
    </source>
</evidence>
<evidence type="ECO:0000256" key="1">
    <source>
        <dbReference type="SAM" id="Phobius"/>
    </source>
</evidence>
<dbReference type="Proteomes" id="UP000244060">
    <property type="component" value="Unassembled WGS sequence"/>
</dbReference>
<reference evidence="2 3" key="1">
    <citation type="submission" date="2018-04" db="EMBL/GenBank/DDBJ databases">
        <title>Genomic Encyclopedia of Type Strains, Phase III (KMG-III): the genomes of soil and plant-associated and newly described type strains.</title>
        <authorList>
            <person name="Whitman W."/>
        </authorList>
    </citation>
    <scope>NUCLEOTIDE SEQUENCE [LARGE SCALE GENOMIC DNA]</scope>
    <source>
        <strain evidence="2 3">KA25</strain>
    </source>
</reference>
<keyword evidence="1" id="KW-0812">Transmembrane</keyword>
<evidence type="ECO:0000313" key="2">
    <source>
        <dbReference type="EMBL" id="PTR18415.1"/>
    </source>
</evidence>
<comment type="caution">
    <text evidence="2">The sequence shown here is derived from an EMBL/GenBank/DDBJ whole genome shotgun (WGS) entry which is preliminary data.</text>
</comment>
<organism evidence="2 3">
    <name type="scientific">Cereibacter azotoformans</name>
    <dbReference type="NCBI Taxonomy" id="43057"/>
    <lineage>
        <taxon>Bacteria</taxon>
        <taxon>Pseudomonadati</taxon>
        <taxon>Pseudomonadota</taxon>
        <taxon>Alphaproteobacteria</taxon>
        <taxon>Rhodobacterales</taxon>
        <taxon>Paracoccaceae</taxon>
        <taxon>Cereibacter</taxon>
    </lineage>
</organism>
<proteinExistence type="predicted"/>
<dbReference type="InterPro" id="IPR008407">
    <property type="entry name" value="Brnchd-chn_aa_trnsp_AzlD"/>
</dbReference>
<name>A0A2T5K7L0_9RHOB</name>
<dbReference type="RefSeq" id="WP_108220981.1">
    <property type="nucleotide sequence ID" value="NZ_CP090021.1"/>
</dbReference>
<gene>
    <name evidence="2" type="ORF">C8J28_108136</name>
</gene>
<dbReference type="EMBL" id="QAOT01000008">
    <property type="protein sequence ID" value="PTR18415.1"/>
    <property type="molecule type" value="Genomic_DNA"/>
</dbReference>
<feature type="transmembrane region" description="Helical" evidence="1">
    <location>
        <begin position="42"/>
        <end position="62"/>
    </location>
</feature>
<keyword evidence="1" id="KW-1133">Transmembrane helix</keyword>
<feature type="transmembrane region" description="Helical" evidence="1">
    <location>
        <begin position="6"/>
        <end position="30"/>
    </location>
</feature>
<sequence>MIENTSQVWTVMIVLGLGTFLLRFSFLGLIGSRSLPVWALRLLRYTPVAVLPGLVAPLVLWPPATGGVTDPARLAAAIATVGVGLVTRNVFAAIFGGAAVLYLTPWLMGL</sequence>
<keyword evidence="1" id="KW-0472">Membrane</keyword>
<dbReference type="Pfam" id="PF05437">
    <property type="entry name" value="AzlD"/>
    <property type="match status" value="1"/>
</dbReference>
<accession>A0A2T5K7L0</accession>
<feature type="transmembrane region" description="Helical" evidence="1">
    <location>
        <begin position="74"/>
        <end position="103"/>
    </location>
</feature>